<dbReference type="PANTHER" id="PTHR46797:SF13">
    <property type="entry name" value="HTH-TYPE TRANSCRIPTIONAL REGULATOR SINR"/>
    <property type="match status" value="1"/>
</dbReference>
<dbReference type="SUPFAM" id="SSF47413">
    <property type="entry name" value="lambda repressor-like DNA-binding domains"/>
    <property type="match status" value="1"/>
</dbReference>
<evidence type="ECO:0000313" key="4">
    <source>
        <dbReference type="EMBL" id="KUO96051.1"/>
    </source>
</evidence>
<proteinExistence type="predicted"/>
<feature type="domain" description="HTH cro/C1-type" evidence="2">
    <location>
        <begin position="6"/>
        <end position="61"/>
    </location>
</feature>
<dbReference type="Pfam" id="PF01381">
    <property type="entry name" value="HTH_3"/>
    <property type="match status" value="1"/>
</dbReference>
<dbReference type="AlphaFoldDB" id="A0A117SXW9"/>
<dbReference type="PANTHER" id="PTHR46797">
    <property type="entry name" value="HTH-TYPE TRANSCRIPTIONAL REGULATOR"/>
    <property type="match status" value="1"/>
</dbReference>
<evidence type="ECO:0000313" key="5">
    <source>
        <dbReference type="Proteomes" id="UP000053557"/>
    </source>
</evidence>
<keyword evidence="5" id="KW-1185">Reference proteome</keyword>
<evidence type="ECO:0000259" key="3">
    <source>
        <dbReference type="PROSITE" id="PS51500"/>
    </source>
</evidence>
<dbReference type="Proteomes" id="UP000053557">
    <property type="component" value="Unassembled WGS sequence"/>
</dbReference>
<dbReference type="EMBL" id="LPVJ01000029">
    <property type="protein sequence ID" value="KUO96051.1"/>
    <property type="molecule type" value="Genomic_DNA"/>
</dbReference>
<dbReference type="PROSITE" id="PS51500">
    <property type="entry name" value="SIN"/>
    <property type="match status" value="1"/>
</dbReference>
<evidence type="ECO:0000259" key="2">
    <source>
        <dbReference type="PROSITE" id="PS50943"/>
    </source>
</evidence>
<dbReference type="InterPro" id="IPR050807">
    <property type="entry name" value="TransReg_Diox_bact_type"/>
</dbReference>
<dbReference type="GO" id="GO:0003700">
    <property type="term" value="F:DNA-binding transcription factor activity"/>
    <property type="evidence" value="ECO:0007669"/>
    <property type="project" value="TreeGrafter"/>
</dbReference>
<dbReference type="InterPro" id="IPR001387">
    <property type="entry name" value="Cro/C1-type_HTH"/>
</dbReference>
<name>A0A117SXW9_9BACL</name>
<evidence type="ECO:0000256" key="1">
    <source>
        <dbReference type="ARBA" id="ARBA00023125"/>
    </source>
</evidence>
<reference evidence="4 5" key="1">
    <citation type="submission" date="2015-12" db="EMBL/GenBank/DDBJ databases">
        <title>Draft genome sequence of Acidibacillus ferrooxidans ITV001, isolated from a chalcopyrite acid mine drainage site in Brazil.</title>
        <authorList>
            <person name="Dall'Agnol H."/>
            <person name="Nancucheo I."/>
            <person name="Johnson B."/>
            <person name="Oliveira R."/>
            <person name="Leite L."/>
            <person name="Pylro V."/>
            <person name="Nunes G.L."/>
            <person name="Tzotzos G."/>
            <person name="Fernandes G.R."/>
            <person name="Dutra J."/>
            <person name="Orellana S.C."/>
            <person name="Oliveira G."/>
        </authorList>
    </citation>
    <scope>NUCLEOTIDE SEQUENCE [LARGE SCALE GENOMIC DNA]</scope>
    <source>
        <strain evidence="5">ITV01</strain>
    </source>
</reference>
<accession>A0A117SXW9</accession>
<dbReference type="PROSITE" id="PS50943">
    <property type="entry name" value="HTH_CROC1"/>
    <property type="match status" value="1"/>
</dbReference>
<dbReference type="GO" id="GO:0003677">
    <property type="term" value="F:DNA binding"/>
    <property type="evidence" value="ECO:0007669"/>
    <property type="project" value="UniProtKB-KW"/>
</dbReference>
<dbReference type="GO" id="GO:0046983">
    <property type="term" value="F:protein dimerization activity"/>
    <property type="evidence" value="ECO:0007669"/>
    <property type="project" value="InterPro"/>
</dbReference>
<sequence length="110" mass="12771">MIGERIRSLRKERNLSLSELAERADIAKSYLSAIERNIQHNPSIQVIEKLANVFEIPIQYLLPPEDVADTSLELDPEWLQLAKEAADSGISKEEFSQFLEYQKWRKQQSK</sequence>
<dbReference type="Gene3D" id="1.10.260.40">
    <property type="entry name" value="lambda repressor-like DNA-binding domains"/>
    <property type="match status" value="1"/>
</dbReference>
<gene>
    <name evidence="4" type="ORF">ATW55_01390</name>
</gene>
<comment type="caution">
    <text evidence="4">The sequence shown here is derived from an EMBL/GenBank/DDBJ whole genome shotgun (WGS) entry which is preliminary data.</text>
</comment>
<dbReference type="InterPro" id="IPR010982">
    <property type="entry name" value="Lambda_DNA-bd_dom_sf"/>
</dbReference>
<dbReference type="RefSeq" id="WP_067715019.1">
    <property type="nucleotide sequence ID" value="NZ_LPVJ01000029.1"/>
</dbReference>
<dbReference type="InterPro" id="IPR036281">
    <property type="entry name" value="SinR/SinI_dimer_dom_sf"/>
</dbReference>
<dbReference type="Pfam" id="PF08671">
    <property type="entry name" value="SinI"/>
    <property type="match status" value="1"/>
</dbReference>
<dbReference type="CDD" id="cd00093">
    <property type="entry name" value="HTH_XRE"/>
    <property type="match status" value="1"/>
</dbReference>
<protein>
    <submittedName>
        <fullName evidence="4">Transcriptional regulator</fullName>
    </submittedName>
</protein>
<dbReference type="OrthoDB" id="1859224at2"/>
<dbReference type="SUPFAM" id="SSF47406">
    <property type="entry name" value="SinR repressor dimerisation domain-like"/>
    <property type="match status" value="1"/>
</dbReference>
<feature type="domain" description="Sin" evidence="3">
    <location>
        <begin position="65"/>
        <end position="103"/>
    </location>
</feature>
<dbReference type="InterPro" id="IPR010981">
    <property type="entry name" value="SinR/SinI_dimer_dom"/>
</dbReference>
<organism evidence="4 5">
    <name type="scientific">Ferroacidibacillus organovorans</name>
    <dbReference type="NCBI Taxonomy" id="1765683"/>
    <lineage>
        <taxon>Bacteria</taxon>
        <taxon>Bacillati</taxon>
        <taxon>Bacillota</taxon>
        <taxon>Bacilli</taxon>
        <taxon>Bacillales</taxon>
        <taxon>Alicyclobacillaceae</taxon>
        <taxon>Ferroacidibacillus</taxon>
    </lineage>
</organism>
<dbReference type="GO" id="GO:0005829">
    <property type="term" value="C:cytosol"/>
    <property type="evidence" value="ECO:0007669"/>
    <property type="project" value="TreeGrafter"/>
</dbReference>
<dbReference type="SMART" id="SM00530">
    <property type="entry name" value="HTH_XRE"/>
    <property type="match status" value="1"/>
</dbReference>
<keyword evidence="1" id="KW-0238">DNA-binding</keyword>